<gene>
    <name evidence="1" type="ORF">D0911_03270</name>
</gene>
<dbReference type="EMBL" id="RHGB01000002">
    <property type="protein sequence ID" value="RNL67257.1"/>
    <property type="molecule type" value="Genomic_DNA"/>
</dbReference>
<name>A0ABX9W6H8_9GAMM</name>
<dbReference type="PROSITE" id="PS51257">
    <property type="entry name" value="PROKAR_LIPOPROTEIN"/>
    <property type="match status" value="1"/>
</dbReference>
<protein>
    <recommendedName>
        <fullName evidence="3">Lipoprotein</fullName>
    </recommendedName>
</protein>
<evidence type="ECO:0000313" key="1">
    <source>
        <dbReference type="EMBL" id="RNL67257.1"/>
    </source>
</evidence>
<dbReference type="RefSeq" id="WP_123181469.1">
    <property type="nucleotide sequence ID" value="NZ_RHGB01000002.1"/>
</dbReference>
<accession>A0ABX9W6H8</accession>
<sequence length="357" mass="41321">MLKKSLFIIFTIILTACERSEPNFDTLGVYIPTNSGFTRLDIISGDDDYSKIITIDDIENNNITFYAYDPDIKLDSVAVIQSTLDLRKTQPLNHQIKPLSKDGTFAIEAQIVDPNLPLIILKTISTYSIKVYTVSISNIEALLVEELKASNNHSTRAKYTLLARALKNFPENSELLRMKSELKVQLAEEAKLANIRQLEYRDNTAYTDAKNKEKFYKSRDKWIEEYQQYLAEFPNGIHANKVKERIKEIQAEITQDEQIYLDQLRKFEKLTIEFVQAIKAQDKDRLSKMAYQSKSADSWLRSNRLSKADYSSIKAVKFHYSNAKTRNYAYVQLSGTPLKQLKFKLRDDQWYVSGYVI</sequence>
<comment type="caution">
    <text evidence="1">The sequence shown here is derived from an EMBL/GenBank/DDBJ whole genome shotgun (WGS) entry which is preliminary data.</text>
</comment>
<keyword evidence="2" id="KW-1185">Reference proteome</keyword>
<reference evidence="1 2" key="1">
    <citation type="submission" date="2018-10" db="EMBL/GenBank/DDBJ databases">
        <title>Draft genome sequence of Zhongshania sp. DSW25-10.</title>
        <authorList>
            <person name="Oh J."/>
        </authorList>
    </citation>
    <scope>NUCLEOTIDE SEQUENCE [LARGE SCALE GENOMIC DNA]</scope>
    <source>
        <strain evidence="1 2">DSW25-10</strain>
    </source>
</reference>
<proteinExistence type="predicted"/>
<evidence type="ECO:0008006" key="3">
    <source>
        <dbReference type="Google" id="ProtNLM"/>
    </source>
</evidence>
<evidence type="ECO:0000313" key="2">
    <source>
        <dbReference type="Proteomes" id="UP000274695"/>
    </source>
</evidence>
<dbReference type="Proteomes" id="UP000274695">
    <property type="component" value="Unassembled WGS sequence"/>
</dbReference>
<organism evidence="1 2">
    <name type="scientific">Zhongshania marina</name>
    <dbReference type="NCBI Taxonomy" id="2304603"/>
    <lineage>
        <taxon>Bacteria</taxon>
        <taxon>Pseudomonadati</taxon>
        <taxon>Pseudomonadota</taxon>
        <taxon>Gammaproteobacteria</taxon>
        <taxon>Cellvibrionales</taxon>
        <taxon>Spongiibacteraceae</taxon>
        <taxon>Zhongshania</taxon>
    </lineage>
</organism>